<dbReference type="SUPFAM" id="SSF57667">
    <property type="entry name" value="beta-beta-alpha zinc fingers"/>
    <property type="match status" value="1"/>
</dbReference>
<dbReference type="GO" id="GO:0010090">
    <property type="term" value="P:trichome morphogenesis"/>
    <property type="evidence" value="ECO:0007669"/>
    <property type="project" value="InterPro"/>
</dbReference>
<dbReference type="PROSITE" id="PS00028">
    <property type="entry name" value="ZINC_FINGER_C2H2_1"/>
    <property type="match status" value="1"/>
</dbReference>
<dbReference type="GO" id="GO:0009736">
    <property type="term" value="P:cytokinin-activated signaling pathway"/>
    <property type="evidence" value="ECO:0000318"/>
    <property type="project" value="GO_Central"/>
</dbReference>
<reference evidence="3 4" key="1">
    <citation type="journal article" date="2010" name="Nature">
        <title>Genome sequence of the palaeopolyploid soybean.</title>
        <authorList>
            <person name="Schmutz J."/>
            <person name="Cannon S.B."/>
            <person name="Schlueter J."/>
            <person name="Ma J."/>
            <person name="Mitros T."/>
            <person name="Nelson W."/>
            <person name="Hyten D.L."/>
            <person name="Song Q."/>
            <person name="Thelen J.J."/>
            <person name="Cheng J."/>
            <person name="Xu D."/>
            <person name="Hellsten U."/>
            <person name="May G.D."/>
            <person name="Yu Y."/>
            <person name="Sakurai T."/>
            <person name="Umezawa T."/>
            <person name="Bhattacharyya M.K."/>
            <person name="Sandhu D."/>
            <person name="Valliyodan B."/>
            <person name="Lindquist E."/>
            <person name="Peto M."/>
            <person name="Grant D."/>
            <person name="Shu S."/>
            <person name="Goodstein D."/>
            <person name="Barry K."/>
            <person name="Futrell-Griggs M."/>
            <person name="Abernathy B."/>
            <person name="Du J."/>
            <person name="Tian Z."/>
            <person name="Zhu L."/>
            <person name="Gill N."/>
            <person name="Joshi T."/>
            <person name="Libault M."/>
            <person name="Sethuraman A."/>
            <person name="Zhang X.-C."/>
            <person name="Shinozaki K."/>
            <person name="Nguyen H.T."/>
            <person name="Wing R.A."/>
            <person name="Cregan P."/>
            <person name="Specht J."/>
            <person name="Grimwood J."/>
            <person name="Rokhsar D."/>
            <person name="Stacey G."/>
            <person name="Shoemaker R.C."/>
            <person name="Jackson S.A."/>
        </authorList>
    </citation>
    <scope>NUCLEOTIDE SEQUENCE [LARGE SCALE GENOMIC DNA]</scope>
    <source>
        <strain evidence="4">cv. Williams 82</strain>
        <tissue evidence="3">Callus</tissue>
    </source>
</reference>
<dbReference type="PROSITE" id="PS50157">
    <property type="entry name" value="ZINC_FINGER_C2H2_2"/>
    <property type="match status" value="1"/>
</dbReference>
<evidence type="ECO:0000259" key="2">
    <source>
        <dbReference type="PROSITE" id="PS50157"/>
    </source>
</evidence>
<dbReference type="PANTHER" id="PTHR46353:SF23">
    <property type="entry name" value="C2H2 ZINC FINGER-CONTAINING PROTEIN-RELATED"/>
    <property type="match status" value="1"/>
</dbReference>
<dbReference type="AlphaFoldDB" id="A0A0R0KYD7"/>
<evidence type="ECO:0000313" key="5">
    <source>
        <dbReference type="Proteomes" id="UP000008827"/>
    </source>
</evidence>
<keyword evidence="1" id="KW-0862">Zinc</keyword>
<dbReference type="GeneID" id="102669455"/>
<dbReference type="PANTHER" id="PTHR46353">
    <property type="entry name" value="ZINC FINGER PROTEIN 5"/>
    <property type="match status" value="1"/>
</dbReference>
<evidence type="ECO:0000256" key="1">
    <source>
        <dbReference type="PROSITE-ProRule" id="PRU00042"/>
    </source>
</evidence>
<dbReference type="GO" id="GO:0009740">
    <property type="term" value="P:gibberellic acid mediated signaling pathway"/>
    <property type="evidence" value="ECO:0000318"/>
    <property type="project" value="GO_Central"/>
</dbReference>
<dbReference type="EnsemblPlants" id="KRH69464">
    <property type="protein sequence ID" value="KRH69464"/>
    <property type="gene ID" value="GLYMA_02G029100"/>
</dbReference>
<dbReference type="GO" id="GO:0000976">
    <property type="term" value="F:transcription cis-regulatory region binding"/>
    <property type="evidence" value="ECO:0000318"/>
    <property type="project" value="GO_Central"/>
</dbReference>
<gene>
    <name evidence="4" type="primary">LOC102669455</name>
    <name evidence="3" type="ORF">GLYMA_02G029100</name>
</gene>
<reference evidence="3" key="3">
    <citation type="submission" date="2018-07" db="EMBL/GenBank/DDBJ databases">
        <title>WGS assembly of Glycine max.</title>
        <authorList>
            <person name="Schmutz J."/>
            <person name="Cannon S."/>
            <person name="Schlueter J."/>
            <person name="Ma J."/>
            <person name="Mitros T."/>
            <person name="Nelson W."/>
            <person name="Hyten D."/>
            <person name="Song Q."/>
            <person name="Thelen J."/>
            <person name="Cheng J."/>
            <person name="Xu D."/>
            <person name="Hellsten U."/>
            <person name="May G."/>
            <person name="Yu Y."/>
            <person name="Sakurai T."/>
            <person name="Umezawa T."/>
            <person name="Bhattacharyya M."/>
            <person name="Sandhu D."/>
            <person name="Valliyodan B."/>
            <person name="Lindquist E."/>
            <person name="Peto M."/>
            <person name="Grant D."/>
            <person name="Shu S."/>
            <person name="Goodstein D."/>
            <person name="Barry K."/>
            <person name="Futrell-Griggs M."/>
            <person name="Abernathy B."/>
            <person name="Du J."/>
            <person name="Tian Z."/>
            <person name="Zhu L."/>
            <person name="Gill N."/>
            <person name="Joshi T."/>
            <person name="Libault M."/>
            <person name="Sethuraman A."/>
            <person name="Zhang X."/>
            <person name="Shinozaki K."/>
            <person name="Nguyen H."/>
            <person name="Wing R."/>
            <person name="Cregan P."/>
            <person name="Specht J."/>
            <person name="Grimwood J."/>
            <person name="Rokhsar D."/>
            <person name="Stacey G."/>
            <person name="Shoemaker R."/>
            <person name="Jackson S."/>
        </authorList>
    </citation>
    <scope>NUCLEOTIDE SEQUENCE</scope>
    <source>
        <tissue evidence="3">Callus</tissue>
    </source>
</reference>
<reference evidence="4" key="2">
    <citation type="submission" date="2018-02" db="UniProtKB">
        <authorList>
            <consortium name="EnsemblPlants"/>
        </authorList>
    </citation>
    <scope>IDENTIFICATION</scope>
    <source>
        <strain evidence="4">Williams 82</strain>
    </source>
</reference>
<dbReference type="Proteomes" id="UP000008827">
    <property type="component" value="Chromosome 2"/>
</dbReference>
<dbReference type="KEGG" id="gmx:102669455"/>
<dbReference type="InterPro" id="IPR036236">
    <property type="entry name" value="Znf_C2H2_sf"/>
</dbReference>
<dbReference type="Gramene" id="KRH69464">
    <property type="protein sequence ID" value="KRH69464"/>
    <property type="gene ID" value="GLYMA_02G029100"/>
</dbReference>
<dbReference type="OMA" id="CHREFQN"/>
<dbReference type="GO" id="GO:0008270">
    <property type="term" value="F:zinc ion binding"/>
    <property type="evidence" value="ECO:0007669"/>
    <property type="project" value="UniProtKB-KW"/>
</dbReference>
<evidence type="ECO:0000313" key="3">
    <source>
        <dbReference type="EMBL" id="KRH69464.1"/>
    </source>
</evidence>
<accession>A0A0R0KYD7</accession>
<dbReference type="GO" id="GO:0003700">
    <property type="term" value="F:DNA-binding transcription factor activity"/>
    <property type="evidence" value="ECO:0000318"/>
    <property type="project" value="GO_Central"/>
</dbReference>
<keyword evidence="5" id="KW-1185">Reference proteome</keyword>
<dbReference type="Gene3D" id="3.30.160.60">
    <property type="entry name" value="Classic Zinc Finger"/>
    <property type="match status" value="1"/>
</dbReference>
<name>A0A0R0KYD7_SOYBN</name>
<dbReference type="InterPro" id="IPR044299">
    <property type="entry name" value="GIS3/ZFP5/ZFP6"/>
</dbReference>
<keyword evidence="1" id="KW-0863">Zinc-finger</keyword>
<proteinExistence type="predicted"/>
<dbReference type="GO" id="GO:0010026">
    <property type="term" value="P:trichome differentiation"/>
    <property type="evidence" value="ECO:0000318"/>
    <property type="project" value="GO_Central"/>
</dbReference>
<sequence length="171" mass="18955">MNSPSENKPSSSSSSYSPNLVLKLFGFPMTATSSDEDHGKTIECPFCDRKFQNMQALGGHQNAHRRERQMARLAQFEYMRLHQRNQIFQSATPFVVAHGASASSVFGVATRIWTAQPPPESSLRLPLVEPPAGTRHHRNVPPVVQVPVVGVDDNIDLELRLGIYSNKESGM</sequence>
<protein>
    <recommendedName>
        <fullName evidence="2">C2H2-type domain-containing protein</fullName>
    </recommendedName>
</protein>
<keyword evidence="1" id="KW-0479">Metal-binding</keyword>
<evidence type="ECO:0000313" key="4">
    <source>
        <dbReference type="EnsemblPlants" id="KRH69464"/>
    </source>
</evidence>
<dbReference type="GO" id="GO:0005634">
    <property type="term" value="C:nucleus"/>
    <property type="evidence" value="ECO:0000318"/>
    <property type="project" value="GO_Central"/>
</dbReference>
<dbReference type="InterPro" id="IPR013087">
    <property type="entry name" value="Znf_C2H2_type"/>
</dbReference>
<feature type="domain" description="C2H2-type" evidence="2">
    <location>
        <begin position="42"/>
        <end position="69"/>
    </location>
</feature>
<dbReference type="EMBL" id="CM000835">
    <property type="protein sequence ID" value="KRH69464.1"/>
    <property type="molecule type" value="Genomic_DNA"/>
</dbReference>
<organism evidence="3">
    <name type="scientific">Glycine max</name>
    <name type="common">Soybean</name>
    <name type="synonym">Glycine hispida</name>
    <dbReference type="NCBI Taxonomy" id="3847"/>
    <lineage>
        <taxon>Eukaryota</taxon>
        <taxon>Viridiplantae</taxon>
        <taxon>Streptophyta</taxon>
        <taxon>Embryophyta</taxon>
        <taxon>Tracheophyta</taxon>
        <taxon>Spermatophyta</taxon>
        <taxon>Magnoliopsida</taxon>
        <taxon>eudicotyledons</taxon>
        <taxon>Gunneridae</taxon>
        <taxon>Pentapetalae</taxon>
        <taxon>rosids</taxon>
        <taxon>fabids</taxon>
        <taxon>Fabales</taxon>
        <taxon>Fabaceae</taxon>
        <taxon>Papilionoideae</taxon>
        <taxon>50 kb inversion clade</taxon>
        <taxon>NPAAA clade</taxon>
        <taxon>indigoferoid/millettioid clade</taxon>
        <taxon>Phaseoleae</taxon>
        <taxon>Glycine</taxon>
        <taxon>Glycine subgen. Soja</taxon>
    </lineage>
</organism>